<protein>
    <recommendedName>
        <fullName evidence="3">FAR1 domain-containing protein</fullName>
    </recommendedName>
</protein>
<sequence>MEEVVETAKNSDFTHDDSNDVMILSNENDHVLLCSGKRYSAWANQQGFRVIKDRVLRDGEVIQRHSYICSHRRTYESNSTKDTATKKIGCPNKKYNYNIWWNNLLG</sequence>
<organism evidence="1 2">
    <name type="scientific">Rhizophagus irregularis</name>
    <dbReference type="NCBI Taxonomy" id="588596"/>
    <lineage>
        <taxon>Eukaryota</taxon>
        <taxon>Fungi</taxon>
        <taxon>Fungi incertae sedis</taxon>
        <taxon>Mucoromycota</taxon>
        <taxon>Glomeromycotina</taxon>
        <taxon>Glomeromycetes</taxon>
        <taxon>Glomerales</taxon>
        <taxon>Glomeraceae</taxon>
        <taxon>Rhizophagus</taxon>
    </lineage>
</organism>
<dbReference type="EMBL" id="LLXI01000097">
    <property type="protein sequence ID" value="PKY40358.1"/>
    <property type="molecule type" value="Genomic_DNA"/>
</dbReference>
<accession>A0A2I1G155</accession>
<dbReference type="VEuPathDB" id="FungiDB:RhiirA1_462360"/>
<evidence type="ECO:0000313" key="2">
    <source>
        <dbReference type="Proteomes" id="UP000234323"/>
    </source>
</evidence>
<name>A0A2I1G155_9GLOM</name>
<comment type="caution">
    <text evidence="1">The sequence shown here is derived from an EMBL/GenBank/DDBJ whole genome shotgun (WGS) entry which is preliminary data.</text>
</comment>
<keyword evidence="2" id="KW-1185">Reference proteome</keyword>
<proteinExistence type="predicted"/>
<dbReference type="Proteomes" id="UP000234323">
    <property type="component" value="Unassembled WGS sequence"/>
</dbReference>
<dbReference type="VEuPathDB" id="FungiDB:FUN_016530"/>
<evidence type="ECO:0008006" key="3">
    <source>
        <dbReference type="Google" id="ProtNLM"/>
    </source>
</evidence>
<reference evidence="1 2" key="1">
    <citation type="submission" date="2015-10" db="EMBL/GenBank/DDBJ databases">
        <title>Genome analyses suggest a sexual origin of heterokaryosis in a supposedly ancient asexual fungus.</title>
        <authorList>
            <person name="Ropars J."/>
            <person name="Sedzielewska K."/>
            <person name="Noel J."/>
            <person name="Charron P."/>
            <person name="Farinelli L."/>
            <person name="Marton T."/>
            <person name="Kruger M."/>
            <person name="Pelin A."/>
            <person name="Brachmann A."/>
            <person name="Corradi N."/>
        </authorList>
    </citation>
    <scope>NUCLEOTIDE SEQUENCE [LARGE SCALE GENOMIC DNA]</scope>
    <source>
        <strain evidence="1 2">A4</strain>
    </source>
</reference>
<evidence type="ECO:0000313" key="1">
    <source>
        <dbReference type="EMBL" id="PKY40358.1"/>
    </source>
</evidence>
<dbReference type="AlphaFoldDB" id="A0A2I1G155"/>
<gene>
    <name evidence="1" type="ORF">RhiirA4_394534</name>
</gene>
<dbReference type="VEuPathDB" id="FungiDB:RhiirFUN_013579"/>